<feature type="domain" description="Metallo-beta-lactamase" evidence="6">
    <location>
        <begin position="21"/>
        <end position="228"/>
    </location>
</feature>
<dbReference type="SMART" id="SM00849">
    <property type="entry name" value="Lactamase_B"/>
    <property type="match status" value="1"/>
</dbReference>
<evidence type="ECO:0000256" key="2">
    <source>
        <dbReference type="ARBA" id="ARBA00022801"/>
    </source>
</evidence>
<dbReference type="SMART" id="SM01027">
    <property type="entry name" value="Beta-Casp"/>
    <property type="match status" value="1"/>
</dbReference>
<dbReference type="InterPro" id="IPR036866">
    <property type="entry name" value="RibonucZ/Hydroxyglut_hydro"/>
</dbReference>
<sequence length="455" mass="51840">MSKGIKKPYVECLGMSATEVTGSLYKVRFQDHYILVECGMYQGAGNPLDNYTTNKDMMKKIRPKDVECVVISHCHSDHSGNVPYIFARGGNPRVIVPTGCKRFLEIMWTDSLNIMRNDEIKLLHKHNIKAPPLYDEQAIQKALSKVIEIDLHQTINLFPNVQLTYYDAGHIKSSAQIYLEFTAGYAKKRIGFTGDIGNVEEKAYTTKRESLPFVDVLFGECTYSSPARPNLPNDKIKDLEKVKWAIENCNNVLFPVFSLSRCQQIMKMLADNFKGDFWIDSPLCQKISAVWDDSDEWQQIISKFKFTTDYEESKHLQDNIDKKIVLSSSGFLSGGRVLKWLGKILPDEHNAIIFVGFAGDNGLASQIKSAQPTIEIEGNQVANRAKLLELRSFSSHANYYELIDYYTQCEYNKIILVHGEYNEKVEFAKKLQDKLVAHARSAKVIACSNDYKIYF</sequence>
<dbReference type="Pfam" id="PF00753">
    <property type="entry name" value="Lactamase_B"/>
    <property type="match status" value="1"/>
</dbReference>
<dbReference type="PANTHER" id="PTHR11203:SF37">
    <property type="entry name" value="INTEGRATOR COMPLEX SUBUNIT 11"/>
    <property type="match status" value="1"/>
</dbReference>
<keyword evidence="3" id="KW-0899">Viral immunoevasion</keyword>
<protein>
    <submittedName>
        <fullName evidence="8">Putative exonuclease</fullName>
    </submittedName>
</protein>
<keyword evidence="1" id="KW-1090">Inhibition of host innate immune response by virus</keyword>
<evidence type="ECO:0000259" key="6">
    <source>
        <dbReference type="SMART" id="SM00849"/>
    </source>
</evidence>
<accession>A0A8S5SH16</accession>
<dbReference type="InterPro" id="IPR050698">
    <property type="entry name" value="MBL"/>
</dbReference>
<dbReference type="Pfam" id="PF10996">
    <property type="entry name" value="Beta-Casp"/>
    <property type="match status" value="1"/>
</dbReference>
<dbReference type="GO" id="GO:0004521">
    <property type="term" value="F:RNA endonuclease activity"/>
    <property type="evidence" value="ECO:0007669"/>
    <property type="project" value="TreeGrafter"/>
</dbReference>
<reference evidence="8" key="1">
    <citation type="journal article" date="2021" name="Proc. Natl. Acad. Sci. U.S.A.">
        <title>A Catalog of Tens of Thousands of Viruses from Human Metagenomes Reveals Hidden Associations with Chronic Diseases.</title>
        <authorList>
            <person name="Tisza M.J."/>
            <person name="Buck C.B."/>
        </authorList>
    </citation>
    <scope>NUCLEOTIDE SEQUENCE</scope>
    <source>
        <strain evidence="8">CtBCr48</strain>
    </source>
</reference>
<dbReference type="EMBL" id="BK032595">
    <property type="protein sequence ID" value="DAF50254.1"/>
    <property type="molecule type" value="Genomic_DNA"/>
</dbReference>
<dbReference type="InterPro" id="IPR011108">
    <property type="entry name" value="RMMBL"/>
</dbReference>
<keyword evidence="2" id="KW-0378">Hydrolase</keyword>
<evidence type="ECO:0000256" key="5">
    <source>
        <dbReference type="ARBA" id="ARBA00034308"/>
    </source>
</evidence>
<evidence type="ECO:0000256" key="4">
    <source>
        <dbReference type="ARBA" id="ARBA00034293"/>
    </source>
</evidence>
<comment type="similarity">
    <text evidence="5">Belongs to the anti-Pycsar protein Apyc1 family.</text>
</comment>
<name>A0A8S5SH16_9CAUD</name>
<dbReference type="GO" id="GO:0004527">
    <property type="term" value="F:exonuclease activity"/>
    <property type="evidence" value="ECO:0007669"/>
    <property type="project" value="UniProtKB-KW"/>
</dbReference>
<dbReference type="InterPro" id="IPR022712">
    <property type="entry name" value="Beta_Casp"/>
</dbReference>
<comment type="function">
    <text evidence="4">Counteracts the host Pycsar antiviral defense system. Phosphodiesterase that enables metal-dependent hydrolysis of host cyclic nucleotide Pycsar defense signals such as cCMP and cUMP.</text>
</comment>
<evidence type="ECO:0000259" key="7">
    <source>
        <dbReference type="SMART" id="SM01027"/>
    </source>
</evidence>
<dbReference type="GO" id="GO:0052170">
    <property type="term" value="P:symbiont-mediated suppression of host innate immune response"/>
    <property type="evidence" value="ECO:0007669"/>
    <property type="project" value="UniProtKB-KW"/>
</dbReference>
<organism evidence="8">
    <name type="scientific">Siphoviridae sp. ctBCr48</name>
    <dbReference type="NCBI Taxonomy" id="2827802"/>
    <lineage>
        <taxon>Viruses</taxon>
        <taxon>Duplodnaviria</taxon>
        <taxon>Heunggongvirae</taxon>
        <taxon>Uroviricota</taxon>
        <taxon>Caudoviricetes</taxon>
    </lineage>
</organism>
<dbReference type="CDD" id="cd16295">
    <property type="entry name" value="TTHA0252-CPSF-like_MBL-fold"/>
    <property type="match status" value="1"/>
</dbReference>
<dbReference type="PANTHER" id="PTHR11203">
    <property type="entry name" value="CLEAVAGE AND POLYADENYLATION SPECIFICITY FACTOR FAMILY MEMBER"/>
    <property type="match status" value="1"/>
</dbReference>
<dbReference type="Gene3D" id="3.40.50.10890">
    <property type="match status" value="1"/>
</dbReference>
<dbReference type="InterPro" id="IPR001279">
    <property type="entry name" value="Metallo-B-lactamas"/>
</dbReference>
<keyword evidence="8" id="KW-0269">Exonuclease</keyword>
<feature type="domain" description="Beta-Casp" evidence="7">
    <location>
        <begin position="262"/>
        <end position="367"/>
    </location>
</feature>
<keyword evidence="8" id="KW-0540">Nuclease</keyword>
<dbReference type="Pfam" id="PF07521">
    <property type="entry name" value="RMMBL"/>
    <property type="match status" value="1"/>
</dbReference>
<proteinExistence type="inferred from homology"/>
<evidence type="ECO:0000256" key="1">
    <source>
        <dbReference type="ARBA" id="ARBA00022632"/>
    </source>
</evidence>
<dbReference type="SUPFAM" id="SSF56281">
    <property type="entry name" value="Metallo-hydrolase/oxidoreductase"/>
    <property type="match status" value="1"/>
</dbReference>
<evidence type="ECO:0000256" key="3">
    <source>
        <dbReference type="ARBA" id="ARBA00023280"/>
    </source>
</evidence>
<dbReference type="Gene3D" id="3.60.15.10">
    <property type="entry name" value="Ribonuclease Z/Hydroxyacylglutathione hydrolase-like"/>
    <property type="match status" value="1"/>
</dbReference>
<evidence type="ECO:0000313" key="8">
    <source>
        <dbReference type="EMBL" id="DAF50254.1"/>
    </source>
</evidence>
<keyword evidence="1" id="KW-0945">Host-virus interaction</keyword>